<organism evidence="2 5">
    <name type="scientific">Mycobacterium alsense</name>
    <dbReference type="NCBI Taxonomy" id="324058"/>
    <lineage>
        <taxon>Bacteria</taxon>
        <taxon>Bacillati</taxon>
        <taxon>Actinomycetota</taxon>
        <taxon>Actinomycetes</taxon>
        <taxon>Mycobacteriales</taxon>
        <taxon>Mycobacteriaceae</taxon>
        <taxon>Mycobacterium</taxon>
    </lineage>
</organism>
<dbReference type="GO" id="GO:0004177">
    <property type="term" value="F:aminopeptidase activity"/>
    <property type="evidence" value="ECO:0007669"/>
    <property type="project" value="UniProtKB-KW"/>
</dbReference>
<dbReference type="Proteomes" id="UP000192319">
    <property type="component" value="Unassembled WGS sequence"/>
</dbReference>
<reference evidence="2" key="3">
    <citation type="journal article" date="2022" name="BMC Genomics">
        <title>Comparative genome analysis of mycobacteria focusing on tRNA and non-coding RNA.</title>
        <authorList>
            <person name="Behra P.R.K."/>
            <person name="Pettersson B.M.F."/>
            <person name="Ramesh M."/>
            <person name="Das S."/>
            <person name="Dasgupta S."/>
            <person name="Kirsebom L.A."/>
        </authorList>
    </citation>
    <scope>NUCLEOTIDE SEQUENCE</scope>
    <source>
        <strain evidence="2">CCUG 55640</strain>
    </source>
</reference>
<name>A0AA41XTP1_9MYCO</name>
<keyword evidence="1" id="KW-0472">Membrane</keyword>
<dbReference type="AlphaFoldDB" id="A0AA41XTP1"/>
<evidence type="ECO:0000256" key="1">
    <source>
        <dbReference type="SAM" id="Phobius"/>
    </source>
</evidence>
<keyword evidence="4" id="KW-1185">Reference proteome</keyword>
<sequence length="120" mass="12102">MTMRRLIVAAGAALLLAGIIGLLVPVSVSDGNGNSVSCGNGIAADYSSARNANDKNGANIPILNQVLPHNDYVAQCQSSVNGRRSWTIPLAVIGIVAVGGALLVGRRRGVGADGPVAGTR</sequence>
<keyword evidence="2" id="KW-0031">Aminopeptidase</keyword>
<gene>
    <name evidence="3" type="ORF">BST11_18985</name>
    <name evidence="2" type="ORF">H7K38_20675</name>
</gene>
<dbReference type="EMBL" id="JACKVH010000017">
    <property type="protein sequence ID" value="MCV7381047.1"/>
    <property type="molecule type" value="Genomic_DNA"/>
</dbReference>
<proteinExistence type="predicted"/>
<keyword evidence="2" id="KW-0645">Protease</keyword>
<reference evidence="2" key="2">
    <citation type="submission" date="2020-07" db="EMBL/GenBank/DDBJ databases">
        <authorList>
            <person name="Pettersson B.M.F."/>
            <person name="Behra P.R.K."/>
            <person name="Ramesh M."/>
            <person name="Das S."/>
            <person name="Dasgupta S."/>
            <person name="Kirsebom L.A."/>
        </authorList>
    </citation>
    <scope>NUCLEOTIDE SEQUENCE</scope>
    <source>
        <strain evidence="2">CCUG 55640</strain>
    </source>
</reference>
<protein>
    <submittedName>
        <fullName evidence="2">Aminopeptidase</fullName>
    </submittedName>
</protein>
<keyword evidence="1" id="KW-1133">Transmembrane helix</keyword>
<evidence type="ECO:0000313" key="5">
    <source>
        <dbReference type="Proteomes" id="UP001141650"/>
    </source>
</evidence>
<accession>A0AA41XTP1</accession>
<dbReference type="RefSeq" id="WP_083139426.1">
    <property type="nucleotide sequence ID" value="NZ_JACKVH010000017.1"/>
</dbReference>
<evidence type="ECO:0000313" key="2">
    <source>
        <dbReference type="EMBL" id="MCV7381047.1"/>
    </source>
</evidence>
<dbReference type="EMBL" id="MVHD01000038">
    <property type="protein sequence ID" value="OQZ89127.1"/>
    <property type="molecule type" value="Genomic_DNA"/>
</dbReference>
<feature type="transmembrane region" description="Helical" evidence="1">
    <location>
        <begin position="86"/>
        <end position="105"/>
    </location>
</feature>
<reference evidence="3 4" key="1">
    <citation type="submission" date="2017-02" db="EMBL/GenBank/DDBJ databases">
        <title>The new phylogeny of genus Mycobacterium.</title>
        <authorList>
            <person name="Tortoli E."/>
            <person name="Trovato A."/>
            <person name="Cirillo D.M."/>
        </authorList>
    </citation>
    <scope>NUCLEOTIDE SEQUENCE [LARGE SCALE GENOMIC DNA]</scope>
    <source>
        <strain evidence="3 4">DSM 45230</strain>
    </source>
</reference>
<evidence type="ECO:0000313" key="3">
    <source>
        <dbReference type="EMBL" id="OQZ89127.1"/>
    </source>
</evidence>
<keyword evidence="2" id="KW-0378">Hydrolase</keyword>
<evidence type="ECO:0000313" key="4">
    <source>
        <dbReference type="Proteomes" id="UP000192319"/>
    </source>
</evidence>
<keyword evidence="1" id="KW-0812">Transmembrane</keyword>
<dbReference type="Proteomes" id="UP001141650">
    <property type="component" value="Unassembled WGS sequence"/>
</dbReference>
<comment type="caution">
    <text evidence="2">The sequence shown here is derived from an EMBL/GenBank/DDBJ whole genome shotgun (WGS) entry which is preliminary data.</text>
</comment>